<dbReference type="Proteomes" id="UP000886998">
    <property type="component" value="Unassembled WGS sequence"/>
</dbReference>
<keyword evidence="2" id="KW-1185">Reference proteome</keyword>
<comment type="caution">
    <text evidence="1">The sequence shown here is derived from an EMBL/GenBank/DDBJ whole genome shotgun (WGS) entry which is preliminary data.</text>
</comment>
<accession>A0A8X6XX04</accession>
<name>A0A8X6XX04_9ARAC</name>
<sequence>MIIFHCFCTLDLVEEQNFVQHVLQQMCSLPKEKFQPTSARKIKLVVMMGHKFGSTGRSELQMQHIQQIFISSVRLLDFLKQMFIISVDF</sequence>
<evidence type="ECO:0000313" key="1">
    <source>
        <dbReference type="EMBL" id="GFY61535.1"/>
    </source>
</evidence>
<reference evidence="1" key="1">
    <citation type="submission" date="2020-08" db="EMBL/GenBank/DDBJ databases">
        <title>Multicomponent nature underlies the extraordinary mechanical properties of spider dragline silk.</title>
        <authorList>
            <person name="Kono N."/>
            <person name="Nakamura H."/>
            <person name="Mori M."/>
            <person name="Yoshida Y."/>
            <person name="Ohtoshi R."/>
            <person name="Malay A.D."/>
            <person name="Moran D.A.P."/>
            <person name="Tomita M."/>
            <person name="Numata K."/>
            <person name="Arakawa K."/>
        </authorList>
    </citation>
    <scope>NUCLEOTIDE SEQUENCE</scope>
</reference>
<evidence type="ECO:0000313" key="2">
    <source>
        <dbReference type="Proteomes" id="UP000886998"/>
    </source>
</evidence>
<gene>
    <name evidence="1" type="ORF">TNIN_81291</name>
</gene>
<dbReference type="EMBL" id="BMAV01013684">
    <property type="protein sequence ID" value="GFY61535.1"/>
    <property type="molecule type" value="Genomic_DNA"/>
</dbReference>
<organism evidence="1 2">
    <name type="scientific">Trichonephila inaurata madagascariensis</name>
    <dbReference type="NCBI Taxonomy" id="2747483"/>
    <lineage>
        <taxon>Eukaryota</taxon>
        <taxon>Metazoa</taxon>
        <taxon>Ecdysozoa</taxon>
        <taxon>Arthropoda</taxon>
        <taxon>Chelicerata</taxon>
        <taxon>Arachnida</taxon>
        <taxon>Araneae</taxon>
        <taxon>Araneomorphae</taxon>
        <taxon>Entelegynae</taxon>
        <taxon>Araneoidea</taxon>
        <taxon>Nephilidae</taxon>
        <taxon>Trichonephila</taxon>
        <taxon>Trichonephila inaurata</taxon>
    </lineage>
</organism>
<dbReference type="AlphaFoldDB" id="A0A8X6XX04"/>
<proteinExistence type="predicted"/>
<protein>
    <submittedName>
        <fullName evidence="1">Uncharacterized protein</fullName>
    </submittedName>
</protein>